<dbReference type="KEGG" id="aace:A0U92_00750"/>
<evidence type="ECO:0000256" key="1">
    <source>
        <dbReference type="SAM" id="Phobius"/>
    </source>
</evidence>
<feature type="transmembrane region" description="Helical" evidence="1">
    <location>
        <begin position="63"/>
        <end position="82"/>
    </location>
</feature>
<feature type="transmembrane region" description="Helical" evidence="1">
    <location>
        <begin position="35"/>
        <end position="57"/>
    </location>
</feature>
<keyword evidence="1" id="KW-0812">Transmembrane</keyword>
<name>A0A1U9KCJ1_ACEAC</name>
<accession>A0A1U9KCJ1</accession>
<keyword evidence="1" id="KW-0472">Membrane</keyword>
<dbReference type="AlphaFoldDB" id="A0A1U9KCJ1"/>
<organism evidence="2 3">
    <name type="scientific">Acetobacter aceti</name>
    <dbReference type="NCBI Taxonomy" id="435"/>
    <lineage>
        <taxon>Bacteria</taxon>
        <taxon>Pseudomonadati</taxon>
        <taxon>Pseudomonadota</taxon>
        <taxon>Alphaproteobacteria</taxon>
        <taxon>Acetobacterales</taxon>
        <taxon>Acetobacteraceae</taxon>
        <taxon>Acetobacter</taxon>
        <taxon>Acetobacter subgen. Acetobacter</taxon>
    </lineage>
</organism>
<dbReference type="EMBL" id="CP014692">
    <property type="protein sequence ID" value="AQS83531.1"/>
    <property type="molecule type" value="Genomic_DNA"/>
</dbReference>
<evidence type="ECO:0000313" key="3">
    <source>
        <dbReference type="Proteomes" id="UP000188937"/>
    </source>
</evidence>
<dbReference type="Proteomes" id="UP000188937">
    <property type="component" value="Chromosome"/>
</dbReference>
<evidence type="ECO:0000313" key="2">
    <source>
        <dbReference type="EMBL" id="AQS83531.1"/>
    </source>
</evidence>
<gene>
    <name evidence="2" type="ORF">A0U92_00750</name>
</gene>
<feature type="transmembrane region" description="Helical" evidence="1">
    <location>
        <begin position="102"/>
        <end position="120"/>
    </location>
</feature>
<reference evidence="2 3" key="1">
    <citation type="submission" date="2016-03" db="EMBL/GenBank/DDBJ databases">
        <title>Acetic acid bacteria sequencing.</title>
        <authorList>
            <person name="Brandt J."/>
            <person name="Jakob F."/>
            <person name="Vogel R.F."/>
        </authorList>
    </citation>
    <scope>NUCLEOTIDE SEQUENCE [LARGE SCALE GENOMIC DNA]</scope>
    <source>
        <strain evidence="2 3">TMW2.1153</strain>
    </source>
</reference>
<dbReference type="STRING" id="435.A0U92_00750"/>
<keyword evidence="1" id="KW-1133">Transmembrane helix</keyword>
<dbReference type="OrthoDB" id="7278229at2"/>
<feature type="transmembrane region" description="Helical" evidence="1">
    <location>
        <begin position="126"/>
        <end position="147"/>
    </location>
</feature>
<sequence>MTVGESITRVDLWILDRVFQPLADRLPQRLPAFEAGMSLLFGSLMLSGAATAAMIFLLGMDPFSAMFDVLIWVLWVSFYLGVNRVRSLVRPGFVNPLRTMFLGLRPISLVFLVYSAWQGSTVDAHYALAAWFNTLANATFTIGVYLASCNVKPPEQQASVWQRDFAGAPD</sequence>
<protein>
    <submittedName>
        <fullName evidence="2">Uncharacterized protein</fullName>
    </submittedName>
</protein>
<proteinExistence type="predicted"/>
<keyword evidence="3" id="KW-1185">Reference proteome</keyword>
<dbReference type="RefSeq" id="WP_077811566.1">
    <property type="nucleotide sequence ID" value="NZ_CP014692.1"/>
</dbReference>